<dbReference type="EMBL" id="JFHD01000045">
    <property type="protein sequence ID" value="KDR25584.1"/>
    <property type="molecule type" value="Genomic_DNA"/>
</dbReference>
<evidence type="ECO:0000256" key="1">
    <source>
        <dbReference type="SAM" id="Phobius"/>
    </source>
</evidence>
<keyword evidence="3" id="KW-0378">Hydrolase</keyword>
<keyword evidence="1" id="KW-0472">Membrane</keyword>
<dbReference type="GO" id="GO:0006508">
    <property type="term" value="P:proteolysis"/>
    <property type="evidence" value="ECO:0007669"/>
    <property type="project" value="UniProtKB-KW"/>
</dbReference>
<dbReference type="Gene3D" id="2.40.70.10">
    <property type="entry name" value="Acid Proteases"/>
    <property type="match status" value="1"/>
</dbReference>
<dbReference type="PROSITE" id="PS00141">
    <property type="entry name" value="ASP_PROTEASE"/>
    <property type="match status" value="1"/>
</dbReference>
<gene>
    <name evidence="3" type="ORF">BG60_27760</name>
</gene>
<dbReference type="CDD" id="cd05483">
    <property type="entry name" value="retropepsin_like_bacteria"/>
    <property type="match status" value="1"/>
</dbReference>
<organism evidence="3 4">
    <name type="scientific">Caballeronia zhejiangensis</name>
    <dbReference type="NCBI Taxonomy" id="871203"/>
    <lineage>
        <taxon>Bacteria</taxon>
        <taxon>Pseudomonadati</taxon>
        <taxon>Pseudomonadota</taxon>
        <taxon>Betaproteobacteria</taxon>
        <taxon>Burkholderiales</taxon>
        <taxon>Burkholderiaceae</taxon>
        <taxon>Caballeronia</taxon>
    </lineage>
</organism>
<accession>A0A656QDQ8</accession>
<dbReference type="InterPro" id="IPR034122">
    <property type="entry name" value="Retropepsin-like_bacterial"/>
</dbReference>
<sequence length="191" mass="20473">MTLKLLSHAKRSLFVSTPAAAAATLAAGMMMLPLYGHTQTIHFGVFDGRNYAPAQLPLAARSPVQNESPKLDRGVYLVPRSADGQYHLAGWINGYPVVFLVDTGATVSAIPLHEARNAGIRAGQQVVVSTANGMATSWTSKANILSFGGFTVSDVDVQVVEHLQFPLLGMNVLNRFQIGYANGYMTLKIAQ</sequence>
<dbReference type="NCBIfam" id="TIGR02281">
    <property type="entry name" value="clan_AA_DTGA"/>
    <property type="match status" value="1"/>
</dbReference>
<dbReference type="AlphaFoldDB" id="A0A656QDQ8"/>
<dbReference type="SUPFAM" id="SSF50630">
    <property type="entry name" value="Acid proteases"/>
    <property type="match status" value="1"/>
</dbReference>
<evidence type="ECO:0000313" key="4">
    <source>
        <dbReference type="Proteomes" id="UP000027451"/>
    </source>
</evidence>
<name>A0A656QDQ8_9BURK</name>
<evidence type="ECO:0000256" key="2">
    <source>
        <dbReference type="SAM" id="SignalP"/>
    </source>
</evidence>
<feature type="chain" id="PRO_5024818276" evidence="2">
    <location>
        <begin position="22"/>
        <end position="191"/>
    </location>
</feature>
<protein>
    <submittedName>
        <fullName evidence="3">Aspartyl protease</fullName>
    </submittedName>
</protein>
<reference evidence="3 4" key="1">
    <citation type="submission" date="2014-03" db="EMBL/GenBank/DDBJ databases">
        <title>Draft Genome Sequences of Four Burkholderia Strains.</title>
        <authorList>
            <person name="Liu X.Y."/>
            <person name="Li C.X."/>
            <person name="Xu J.H."/>
        </authorList>
    </citation>
    <scope>NUCLEOTIDE SEQUENCE [LARGE SCALE GENOMIC DNA]</scope>
    <source>
        <strain evidence="3 4">OP-1</strain>
    </source>
</reference>
<feature type="signal peptide" evidence="2">
    <location>
        <begin position="1"/>
        <end position="21"/>
    </location>
</feature>
<dbReference type="InterPro" id="IPR001969">
    <property type="entry name" value="Aspartic_peptidase_AS"/>
</dbReference>
<dbReference type="RefSeq" id="WP_051996774.1">
    <property type="nucleotide sequence ID" value="NZ_JFHD01000045.1"/>
</dbReference>
<dbReference type="InterPro" id="IPR021109">
    <property type="entry name" value="Peptidase_aspartic_dom_sf"/>
</dbReference>
<keyword evidence="1" id="KW-1133">Transmembrane helix</keyword>
<proteinExistence type="predicted"/>
<keyword evidence="4" id="KW-1185">Reference proteome</keyword>
<keyword evidence="3" id="KW-0645">Protease</keyword>
<dbReference type="InterPro" id="IPR011969">
    <property type="entry name" value="Clan_AA_Asp_peptidase_C"/>
</dbReference>
<keyword evidence="1" id="KW-0812">Transmembrane</keyword>
<feature type="transmembrane region" description="Helical" evidence="1">
    <location>
        <begin position="12"/>
        <end position="35"/>
    </location>
</feature>
<dbReference type="GO" id="GO:0004190">
    <property type="term" value="F:aspartic-type endopeptidase activity"/>
    <property type="evidence" value="ECO:0007669"/>
    <property type="project" value="InterPro"/>
</dbReference>
<comment type="caution">
    <text evidence="3">The sequence shown here is derived from an EMBL/GenBank/DDBJ whole genome shotgun (WGS) entry which is preliminary data.</text>
</comment>
<dbReference type="Proteomes" id="UP000027451">
    <property type="component" value="Unassembled WGS sequence"/>
</dbReference>
<evidence type="ECO:0000313" key="3">
    <source>
        <dbReference type="EMBL" id="KDR25584.1"/>
    </source>
</evidence>
<keyword evidence="2" id="KW-0732">Signal</keyword>
<dbReference type="Pfam" id="PF13975">
    <property type="entry name" value="gag-asp_proteas"/>
    <property type="match status" value="1"/>
</dbReference>